<comment type="caution">
    <text evidence="6">The sequence shown here is derived from an EMBL/GenBank/DDBJ whole genome shotgun (WGS) entry which is preliminary data.</text>
</comment>
<dbReference type="Proteomes" id="UP001358586">
    <property type="component" value="Chromosome 13"/>
</dbReference>
<evidence type="ECO:0000313" key="6">
    <source>
        <dbReference type="EMBL" id="KAK5770353.1"/>
    </source>
</evidence>
<keyword evidence="4" id="KW-0539">Nucleus</keyword>
<dbReference type="EMBL" id="JARKNE010000013">
    <property type="protein sequence ID" value="KAK5770353.1"/>
    <property type="molecule type" value="Genomic_DNA"/>
</dbReference>
<gene>
    <name evidence="6" type="ORF">PVK06_046503</name>
</gene>
<evidence type="ECO:0000256" key="3">
    <source>
        <dbReference type="ARBA" id="ARBA00023163"/>
    </source>
</evidence>
<sequence length="134" mass="15588">MHEPQICCKSHCQDRCNSLRQKRVGYLPIRLHTRSQDQTFSISNGIPEHDCLKRFLNSSIKMSYSDIFNEFQPPISWYVQYEGLSSFKYGKGGFRFLPTKEEIICDYLKPIIKGDPMPSGVLKVRHIYGANREP</sequence>
<evidence type="ECO:0000256" key="4">
    <source>
        <dbReference type="ARBA" id="ARBA00023242"/>
    </source>
</evidence>
<keyword evidence="2" id="KW-0238">DNA-binding</keyword>
<dbReference type="InterPro" id="IPR003441">
    <property type="entry name" value="NAC-dom"/>
</dbReference>
<evidence type="ECO:0000256" key="1">
    <source>
        <dbReference type="ARBA" id="ARBA00023015"/>
    </source>
</evidence>
<evidence type="ECO:0000256" key="2">
    <source>
        <dbReference type="ARBA" id="ARBA00023125"/>
    </source>
</evidence>
<name>A0ABR0MAY5_GOSAR</name>
<accession>A0ABR0MAY5</accession>
<proteinExistence type="predicted"/>
<evidence type="ECO:0000313" key="7">
    <source>
        <dbReference type="Proteomes" id="UP001358586"/>
    </source>
</evidence>
<protein>
    <recommendedName>
        <fullName evidence="5">NAC domain-containing protein</fullName>
    </recommendedName>
</protein>
<reference evidence="6 7" key="1">
    <citation type="submission" date="2023-03" db="EMBL/GenBank/DDBJ databases">
        <title>WGS of Gossypium arboreum.</title>
        <authorList>
            <person name="Yu D."/>
        </authorList>
    </citation>
    <scope>NUCLEOTIDE SEQUENCE [LARGE SCALE GENOMIC DNA]</scope>
    <source>
        <tissue evidence="6">Leaf</tissue>
    </source>
</reference>
<keyword evidence="7" id="KW-1185">Reference proteome</keyword>
<evidence type="ECO:0000259" key="5">
    <source>
        <dbReference type="PROSITE" id="PS51005"/>
    </source>
</evidence>
<dbReference type="PROSITE" id="PS51005">
    <property type="entry name" value="NAC"/>
    <property type="match status" value="1"/>
</dbReference>
<dbReference type="InterPro" id="IPR036093">
    <property type="entry name" value="NAC_dom_sf"/>
</dbReference>
<organism evidence="6 7">
    <name type="scientific">Gossypium arboreum</name>
    <name type="common">Tree cotton</name>
    <name type="synonym">Gossypium nanking</name>
    <dbReference type="NCBI Taxonomy" id="29729"/>
    <lineage>
        <taxon>Eukaryota</taxon>
        <taxon>Viridiplantae</taxon>
        <taxon>Streptophyta</taxon>
        <taxon>Embryophyta</taxon>
        <taxon>Tracheophyta</taxon>
        <taxon>Spermatophyta</taxon>
        <taxon>Magnoliopsida</taxon>
        <taxon>eudicotyledons</taxon>
        <taxon>Gunneridae</taxon>
        <taxon>Pentapetalae</taxon>
        <taxon>rosids</taxon>
        <taxon>malvids</taxon>
        <taxon>Malvales</taxon>
        <taxon>Malvaceae</taxon>
        <taxon>Malvoideae</taxon>
        <taxon>Gossypium</taxon>
    </lineage>
</organism>
<keyword evidence="3" id="KW-0804">Transcription</keyword>
<keyword evidence="1" id="KW-0805">Transcription regulation</keyword>
<dbReference type="SUPFAM" id="SSF101941">
    <property type="entry name" value="NAC domain"/>
    <property type="match status" value="1"/>
</dbReference>
<feature type="domain" description="NAC" evidence="5">
    <location>
        <begin position="90"/>
        <end position="134"/>
    </location>
</feature>